<dbReference type="RefSeq" id="WP_284317033.1">
    <property type="nucleotide sequence ID" value="NZ_BSPC01000096.1"/>
</dbReference>
<feature type="signal peptide" evidence="7">
    <location>
        <begin position="1"/>
        <end position="30"/>
    </location>
</feature>
<keyword evidence="9" id="KW-1185">Reference proteome</keyword>
<evidence type="ECO:0000256" key="6">
    <source>
        <dbReference type="PIRNR" id="PIRNR002854"/>
    </source>
</evidence>
<comment type="subcellular location">
    <subcellularLocation>
        <location evidence="1">Membrane</location>
        <topology evidence="1">Lipid-anchor</topology>
    </subcellularLocation>
</comment>
<keyword evidence="5 6" id="KW-0449">Lipoprotein</keyword>
<dbReference type="PIRSF" id="PIRSF002854">
    <property type="entry name" value="MetQ"/>
    <property type="match status" value="1"/>
</dbReference>
<feature type="chain" id="PRO_5045401201" description="Lipoprotein" evidence="7">
    <location>
        <begin position="31"/>
        <end position="270"/>
    </location>
</feature>
<comment type="caution">
    <text evidence="8">The sequence shown here is derived from an EMBL/GenBank/DDBJ whole genome shotgun (WGS) entry which is preliminary data.</text>
</comment>
<keyword evidence="3" id="KW-0472">Membrane</keyword>
<name>A0ABQ6CWY0_9HYPH</name>
<dbReference type="InterPro" id="IPR004872">
    <property type="entry name" value="Lipoprotein_NlpA"/>
</dbReference>
<evidence type="ECO:0000256" key="3">
    <source>
        <dbReference type="ARBA" id="ARBA00023136"/>
    </source>
</evidence>
<proteinExistence type="inferred from homology"/>
<evidence type="ECO:0000256" key="7">
    <source>
        <dbReference type="SAM" id="SignalP"/>
    </source>
</evidence>
<dbReference type="SUPFAM" id="SSF53850">
    <property type="entry name" value="Periplasmic binding protein-like II"/>
    <property type="match status" value="1"/>
</dbReference>
<keyword evidence="2 7" id="KW-0732">Signal</keyword>
<dbReference type="Gene3D" id="3.40.190.10">
    <property type="entry name" value="Periplasmic binding protein-like II"/>
    <property type="match status" value="2"/>
</dbReference>
<dbReference type="CDD" id="cd13598">
    <property type="entry name" value="PBP2_lipoprotein_IlpA_like"/>
    <property type="match status" value="1"/>
</dbReference>
<accession>A0ABQ6CWY0</accession>
<evidence type="ECO:0000313" key="8">
    <source>
        <dbReference type="EMBL" id="GLS24112.1"/>
    </source>
</evidence>
<dbReference type="EMBL" id="BSPC01000096">
    <property type="protein sequence ID" value="GLS24112.1"/>
    <property type="molecule type" value="Genomic_DNA"/>
</dbReference>
<keyword evidence="4" id="KW-0564">Palmitate</keyword>
<evidence type="ECO:0000313" key="9">
    <source>
        <dbReference type="Proteomes" id="UP001156882"/>
    </source>
</evidence>
<dbReference type="NCBIfam" id="TIGR00363">
    <property type="entry name" value="MetQ/NlpA family lipoprotein"/>
    <property type="match status" value="1"/>
</dbReference>
<evidence type="ECO:0000256" key="5">
    <source>
        <dbReference type="ARBA" id="ARBA00023288"/>
    </source>
</evidence>
<protein>
    <recommendedName>
        <fullName evidence="6">Lipoprotein</fullName>
    </recommendedName>
</protein>
<dbReference type="PANTHER" id="PTHR30429">
    <property type="entry name" value="D-METHIONINE-BINDING LIPOPROTEIN METQ"/>
    <property type="match status" value="1"/>
</dbReference>
<sequence>MSTYKLTRRRFAGAALALAFLLGPVGGALAAETIKLGVIGGDEERIWEVAKKVAAKGGLDIELISFSDYAIPNEALEKGDLDANAFQHKPYLDSQIAARGYKIVAIGYTLVAPIAFYSKKVKAFADLPQGATIGIPNDPSNGGRGLKLLEANGLIKVKADKGLLPTVLDVTDNPKNVQFKEIDAAQIPNLLPDLDGAVINTNYALGAGLSPRTDALVQESRTGNPYGNFIAVREADKDKPVFKKLVAAYQNQDVADFINANFKGAIQPAW</sequence>
<dbReference type="Pfam" id="PF03180">
    <property type="entry name" value="Lipoprotein_9"/>
    <property type="match status" value="1"/>
</dbReference>
<dbReference type="PANTHER" id="PTHR30429:SF1">
    <property type="entry name" value="D-METHIONINE-BINDING LIPOPROTEIN METQ-RELATED"/>
    <property type="match status" value="1"/>
</dbReference>
<gene>
    <name evidence="8" type="ORF">GCM10007874_71330</name>
</gene>
<evidence type="ECO:0000256" key="1">
    <source>
        <dbReference type="ARBA" id="ARBA00004635"/>
    </source>
</evidence>
<evidence type="ECO:0000256" key="2">
    <source>
        <dbReference type="ARBA" id="ARBA00022729"/>
    </source>
</evidence>
<dbReference type="Proteomes" id="UP001156882">
    <property type="component" value="Unassembled WGS sequence"/>
</dbReference>
<comment type="similarity">
    <text evidence="6">Belongs to the nlpA lipoprotein family.</text>
</comment>
<evidence type="ECO:0000256" key="4">
    <source>
        <dbReference type="ARBA" id="ARBA00023139"/>
    </source>
</evidence>
<organism evidence="8 9">
    <name type="scientific">Labrys miyagiensis</name>
    <dbReference type="NCBI Taxonomy" id="346912"/>
    <lineage>
        <taxon>Bacteria</taxon>
        <taxon>Pseudomonadati</taxon>
        <taxon>Pseudomonadota</taxon>
        <taxon>Alphaproteobacteria</taxon>
        <taxon>Hyphomicrobiales</taxon>
        <taxon>Xanthobacteraceae</taxon>
        <taxon>Labrys</taxon>
    </lineage>
</organism>
<reference evidence="9" key="1">
    <citation type="journal article" date="2019" name="Int. J. Syst. Evol. Microbiol.">
        <title>The Global Catalogue of Microorganisms (GCM) 10K type strain sequencing project: providing services to taxonomists for standard genome sequencing and annotation.</title>
        <authorList>
            <consortium name="The Broad Institute Genomics Platform"/>
            <consortium name="The Broad Institute Genome Sequencing Center for Infectious Disease"/>
            <person name="Wu L."/>
            <person name="Ma J."/>
        </authorList>
    </citation>
    <scope>NUCLEOTIDE SEQUENCE [LARGE SCALE GENOMIC DNA]</scope>
    <source>
        <strain evidence="9">NBRC 101365</strain>
    </source>
</reference>